<dbReference type="RefSeq" id="WP_224194756.1">
    <property type="nucleotide sequence ID" value="NZ_JAIRAU010000037.1"/>
</dbReference>
<accession>A0ABS7TXL1</accession>
<keyword evidence="2" id="KW-1185">Reference proteome</keyword>
<dbReference type="InterPro" id="IPR011047">
    <property type="entry name" value="Quinoprotein_ADH-like_sf"/>
</dbReference>
<organism evidence="1 2">
    <name type="scientific">Nannocystis pusilla</name>
    <dbReference type="NCBI Taxonomy" id="889268"/>
    <lineage>
        <taxon>Bacteria</taxon>
        <taxon>Pseudomonadati</taxon>
        <taxon>Myxococcota</taxon>
        <taxon>Polyangia</taxon>
        <taxon>Nannocystales</taxon>
        <taxon>Nannocystaceae</taxon>
        <taxon>Nannocystis</taxon>
    </lineage>
</organism>
<protein>
    <submittedName>
        <fullName evidence="1">Uncharacterized protein</fullName>
    </submittedName>
</protein>
<dbReference type="SUPFAM" id="SSF50998">
    <property type="entry name" value="Quinoprotein alcohol dehydrogenase-like"/>
    <property type="match status" value="1"/>
</dbReference>
<gene>
    <name evidence="1" type="ORF">K7C98_27545</name>
</gene>
<dbReference type="Proteomes" id="UP001139031">
    <property type="component" value="Unassembled WGS sequence"/>
</dbReference>
<evidence type="ECO:0000313" key="2">
    <source>
        <dbReference type="Proteomes" id="UP001139031"/>
    </source>
</evidence>
<evidence type="ECO:0000313" key="1">
    <source>
        <dbReference type="EMBL" id="MBZ5713008.1"/>
    </source>
</evidence>
<dbReference type="EMBL" id="JAIRAU010000037">
    <property type="protein sequence ID" value="MBZ5713008.1"/>
    <property type="molecule type" value="Genomic_DNA"/>
</dbReference>
<sequence length="455" mass="48243">MTYTASPDAVEAELLDDGVVIATSPAGAPFVFPITSGPHNNPGSTLTVVVRDAGGQTAEASIYQPSVIKDPGSTVWTTIEPKDGMFSTGGAVALDGNNAIAAGVHWDNGQILAILRRYDLSGTWIGTGDGWMMQHTDWTQRAELKTGHLGLNAIAVDGEGNIIAVGTATIDGEPRMYVARFSSGGGLIWEVLGPVGTEARGVGVLPDKSAYVTGAVRVKKGPDVWDMATWVYSPDKEAYGPDMFKDPLDNQIERNERGHAVAVLPSGRVAVAGTRDVWDPVTQWNFPRGVVLMYEGKGKRVGEWTSPADKMDTDAIFAAAPSGAGVVVCGYAQNQPSDPANKPQILIRWLNEDLSEVKAPRLELTPGAATCYGIGTNMEGATIVGATVDENQGGDNIWIFAVEDAASPRADYLKRNGQTNGQDRLSALACGYMCAWTGSEQVDGVMQWITGMIRG</sequence>
<reference evidence="1" key="1">
    <citation type="submission" date="2021-08" db="EMBL/GenBank/DDBJ databases">
        <authorList>
            <person name="Stevens D.C."/>
        </authorList>
    </citation>
    <scope>NUCLEOTIDE SEQUENCE</scope>
    <source>
        <strain evidence="1">DSM 53165</strain>
    </source>
</reference>
<comment type="caution">
    <text evidence="1">The sequence shown here is derived from an EMBL/GenBank/DDBJ whole genome shotgun (WGS) entry which is preliminary data.</text>
</comment>
<name>A0ABS7TXL1_9BACT</name>
<proteinExistence type="predicted"/>